<dbReference type="InterPro" id="IPR038255">
    <property type="entry name" value="PBS_linker_sf"/>
</dbReference>
<sequence>MTGSDGFDMLLGNGGNDTLEGGGGFDFAVYWSSGSAVGVQLFSGTVNDGFGGIDKLSNIEGIIGSAWDDIILGSNLTDVLLGLDGADTIEGLGGDDALNGNGGNDQITGGAGDDTAYFRGFRENYTVTAIQGGFTVADNRGSDGTDVVTEVEFFRFEGDDNNADNDLILSAAEVLNPSANRPTAGDDSLNGTAGNDRIDALAGNDTVNGGAGDDTLVGNAGDDSLNGGAGYDTVAMGNVGFRNAGPGGSGGGVTITTSLGTDTLSNVEVVTFADGRLVMDANDPAARVLRLYEAALDRLPDQSGLNYWIDAVQDGQSLSALAGGFLGSDEFRARFGGAADNGAFVDRLYANVLGRAGEAEGRKHWVDSLNNGVGRAEVLVAFSESAENKAGTAALVQNGIWDRSEAATEVARLYDTVFGRLPDAPGLAFWKEAMEDGQKSLYDVAVAFTASAEFRSRCGDLGDRDFVNAMYVNALDRPAEQAELDHWMHHFDGKSSQRTVVVLELSEGLEHVALTAANVQSEKPGEFGILFA</sequence>
<dbReference type="InterPro" id="IPR050557">
    <property type="entry name" value="RTX_toxin/Mannuronan_C5-epim"/>
</dbReference>
<keyword evidence="4" id="KW-0378">Hydrolase</keyword>
<accession>A0A6J4IQ45</accession>
<dbReference type="PRINTS" id="PR00313">
    <property type="entry name" value="CABNDNGRPT"/>
</dbReference>
<dbReference type="EMBL" id="CADCTG010000185">
    <property type="protein sequence ID" value="CAA9257849.1"/>
    <property type="molecule type" value="Genomic_DNA"/>
</dbReference>
<feature type="domain" description="DUF4214" evidence="3">
    <location>
        <begin position="323"/>
        <end position="390"/>
    </location>
</feature>
<dbReference type="GO" id="GO:0004035">
    <property type="term" value="F:alkaline phosphatase activity"/>
    <property type="evidence" value="ECO:0007669"/>
    <property type="project" value="UniProtKB-EC"/>
</dbReference>
<organism evidence="4">
    <name type="scientific">uncultured Acetobacteraceae bacterium</name>
    <dbReference type="NCBI Taxonomy" id="169975"/>
    <lineage>
        <taxon>Bacteria</taxon>
        <taxon>Pseudomonadati</taxon>
        <taxon>Pseudomonadota</taxon>
        <taxon>Alphaproteobacteria</taxon>
        <taxon>Acetobacterales</taxon>
        <taxon>Acetobacteraceae</taxon>
        <taxon>environmental samples</taxon>
    </lineage>
</organism>
<dbReference type="Gene3D" id="1.10.3130.20">
    <property type="entry name" value="Phycobilisome linker domain"/>
    <property type="match status" value="1"/>
</dbReference>
<name>A0A6J4IQ45_9PROT</name>
<dbReference type="InterPro" id="IPR001343">
    <property type="entry name" value="Hemolysn_Ca-bd"/>
</dbReference>
<dbReference type="Pfam" id="PF13946">
    <property type="entry name" value="DUF4214"/>
    <property type="match status" value="2"/>
</dbReference>
<feature type="domain" description="DUF4214" evidence="3">
    <location>
        <begin position="445"/>
        <end position="513"/>
    </location>
</feature>
<dbReference type="InterPro" id="IPR018511">
    <property type="entry name" value="Hemolysin-typ_Ca-bd_CS"/>
</dbReference>
<dbReference type="GO" id="GO:0005509">
    <property type="term" value="F:calcium ion binding"/>
    <property type="evidence" value="ECO:0007669"/>
    <property type="project" value="InterPro"/>
</dbReference>
<dbReference type="InterPro" id="IPR025282">
    <property type="entry name" value="DUF4214"/>
</dbReference>
<protein>
    <submittedName>
        <fullName evidence="4">Alkaline phosphatase</fullName>
        <ecNumber evidence="4">3.1.3.1</ecNumber>
    </submittedName>
</protein>
<dbReference type="EC" id="3.1.3.1" evidence="4"/>
<reference evidence="4" key="1">
    <citation type="submission" date="2020-02" db="EMBL/GenBank/DDBJ databases">
        <authorList>
            <person name="Meier V. D."/>
        </authorList>
    </citation>
    <scope>NUCLEOTIDE SEQUENCE</scope>
    <source>
        <strain evidence="4">AVDCRST_MAG08</strain>
    </source>
</reference>
<gene>
    <name evidence="4" type="ORF">AVDCRST_MAG08-2477</name>
</gene>
<dbReference type="InterPro" id="IPR011049">
    <property type="entry name" value="Serralysin-like_metalloprot_C"/>
</dbReference>
<evidence type="ECO:0000259" key="3">
    <source>
        <dbReference type="Pfam" id="PF13946"/>
    </source>
</evidence>
<keyword evidence="2" id="KW-0964">Secreted</keyword>
<evidence type="ECO:0000256" key="1">
    <source>
        <dbReference type="ARBA" id="ARBA00004613"/>
    </source>
</evidence>
<evidence type="ECO:0000256" key="2">
    <source>
        <dbReference type="ARBA" id="ARBA00022525"/>
    </source>
</evidence>
<evidence type="ECO:0000313" key="4">
    <source>
        <dbReference type="EMBL" id="CAA9257849.1"/>
    </source>
</evidence>
<dbReference type="AlphaFoldDB" id="A0A6J4IQ45"/>
<comment type="subcellular location">
    <subcellularLocation>
        <location evidence="1">Secreted</location>
    </subcellularLocation>
</comment>
<dbReference type="PANTHER" id="PTHR38340">
    <property type="entry name" value="S-LAYER PROTEIN"/>
    <property type="match status" value="1"/>
</dbReference>
<dbReference type="Pfam" id="PF00353">
    <property type="entry name" value="HemolysinCabind"/>
    <property type="match status" value="3"/>
</dbReference>
<dbReference type="GO" id="GO:0005576">
    <property type="term" value="C:extracellular region"/>
    <property type="evidence" value="ECO:0007669"/>
    <property type="project" value="UniProtKB-SubCell"/>
</dbReference>
<dbReference type="PROSITE" id="PS00330">
    <property type="entry name" value="HEMOLYSIN_CALCIUM"/>
    <property type="match status" value="2"/>
</dbReference>
<proteinExistence type="predicted"/>
<dbReference type="SUPFAM" id="SSF51120">
    <property type="entry name" value="beta-Roll"/>
    <property type="match status" value="2"/>
</dbReference>
<dbReference type="PANTHER" id="PTHR38340:SF1">
    <property type="entry name" value="S-LAYER PROTEIN"/>
    <property type="match status" value="1"/>
</dbReference>
<dbReference type="Gene3D" id="2.150.10.10">
    <property type="entry name" value="Serralysin-like metalloprotease, C-terminal"/>
    <property type="match status" value="2"/>
</dbReference>